<evidence type="ECO:0000313" key="6">
    <source>
        <dbReference type="Proteomes" id="UP001519287"/>
    </source>
</evidence>
<dbReference type="NCBIfam" id="NF004326">
    <property type="entry name" value="PRK05720.1"/>
    <property type="match status" value="1"/>
</dbReference>
<keyword evidence="6" id="KW-1185">Reference proteome</keyword>
<name>A0ABS4J7S7_9BACL</name>
<dbReference type="SUPFAM" id="SSF100950">
    <property type="entry name" value="NagB/RpiA/CoA transferase-like"/>
    <property type="match status" value="1"/>
</dbReference>
<comment type="pathway">
    <text evidence="4">Amino-acid biosynthesis; L-methionine biosynthesis via salvage pathway; L-methionine from S-methyl-5-thio-alpha-D-ribose 1-phosphate: step 1/6.</text>
</comment>
<evidence type="ECO:0000256" key="4">
    <source>
        <dbReference type="HAMAP-Rule" id="MF_01678"/>
    </source>
</evidence>
<accession>A0ABS4J7S7</accession>
<dbReference type="HAMAP" id="MF_01678">
    <property type="entry name" value="Salvage_MtnA"/>
    <property type="match status" value="1"/>
</dbReference>
<gene>
    <name evidence="4" type="primary">mtnA</name>
    <name evidence="5" type="ORF">J2Z66_007520</name>
</gene>
<dbReference type="NCBIfam" id="TIGR00524">
    <property type="entry name" value="eIF-2B_rel"/>
    <property type="match status" value="1"/>
</dbReference>
<protein>
    <recommendedName>
        <fullName evidence="4">Methylthioribose-1-phosphate isomerase</fullName>
        <shortName evidence="4">M1Pi</shortName>
        <shortName evidence="4">MTR-1-P isomerase</shortName>
        <ecNumber evidence="4">5.3.1.23</ecNumber>
    </recommendedName>
    <alternativeName>
        <fullName evidence="4">S-methyl-5-thioribose-1-phosphate isomerase</fullName>
    </alternativeName>
</protein>
<dbReference type="Proteomes" id="UP001519287">
    <property type="component" value="Unassembled WGS sequence"/>
</dbReference>
<dbReference type="InterPro" id="IPR037171">
    <property type="entry name" value="NagB/RpiA_transferase-like"/>
</dbReference>
<dbReference type="InterPro" id="IPR042529">
    <property type="entry name" value="IF_2B-like_C"/>
</dbReference>
<dbReference type="InterPro" id="IPR005251">
    <property type="entry name" value="IF-M1Pi"/>
</dbReference>
<sequence>MTINQEHSAQEIFETLETLETSTEHAALQSVRWTGEQLLLLDQRLLPEEILYLDLKTPEDVWEAIRQLKVRGAPAIGIAAAYGIYLGVRHLTVDGRSEEDANQNLYQTVLEHAQYLATSRPTAVNLFWALDRMTNKTQVLLKAGLNLNQIKQAISEEAILIQAEDEETNRLIGEHALTLFEDGFGVLTHCNAGGLATSKYGTALAPFYLAKEKGMAIQVFADETRPVLQGARLTAFELQQAGIDVTLICDNMAGAVMAKGWIQAVIVGTDRVAANGDVANKIGTYSAAVLAKAHGIPFYVACPLSTLDLNTPTGADIPIEERHEDEITQGFGKRTAPKGVKVYNPAFDITPNEYVTAIITEKGIIRAPYTENLSRLLEQD</sequence>
<organism evidence="5 6">
    <name type="scientific">Paenibacillus eucommiae</name>
    <dbReference type="NCBI Taxonomy" id="1355755"/>
    <lineage>
        <taxon>Bacteria</taxon>
        <taxon>Bacillati</taxon>
        <taxon>Bacillota</taxon>
        <taxon>Bacilli</taxon>
        <taxon>Bacillales</taxon>
        <taxon>Paenibacillaceae</taxon>
        <taxon>Paenibacillus</taxon>
    </lineage>
</organism>
<dbReference type="NCBIfam" id="TIGR00512">
    <property type="entry name" value="salvage_mtnA"/>
    <property type="match status" value="1"/>
</dbReference>
<keyword evidence="1 4" id="KW-0028">Amino-acid biosynthesis</keyword>
<keyword evidence="3 4" id="KW-0413">Isomerase</keyword>
<evidence type="ECO:0000256" key="2">
    <source>
        <dbReference type="ARBA" id="ARBA00023167"/>
    </source>
</evidence>
<comment type="similarity">
    <text evidence="4">Belongs to the EIF-2B alpha/beta/delta subunits family. MtnA subfamily.</text>
</comment>
<feature type="binding site" evidence="4">
    <location>
        <position position="229"/>
    </location>
    <ligand>
        <name>substrate</name>
    </ligand>
</feature>
<keyword evidence="2 4" id="KW-0486">Methionine biosynthesis</keyword>
<feature type="active site" description="Proton donor" evidence="4">
    <location>
        <position position="270"/>
    </location>
</feature>
<dbReference type="InterPro" id="IPR000649">
    <property type="entry name" value="IF-2B-related"/>
</dbReference>
<dbReference type="EMBL" id="JAGGLB010000040">
    <property type="protein sequence ID" value="MBP1995878.1"/>
    <property type="molecule type" value="Genomic_DNA"/>
</dbReference>
<dbReference type="EC" id="5.3.1.23" evidence="4"/>
<proteinExistence type="inferred from homology"/>
<dbReference type="RefSeq" id="WP_209977804.1">
    <property type="nucleotide sequence ID" value="NZ_JAGGLB010000040.1"/>
</dbReference>
<feature type="binding site" evidence="4">
    <location>
        <begin position="71"/>
        <end position="73"/>
    </location>
    <ligand>
        <name>substrate</name>
    </ligand>
</feature>
<evidence type="ECO:0000256" key="3">
    <source>
        <dbReference type="ARBA" id="ARBA00023235"/>
    </source>
</evidence>
<reference evidence="5 6" key="1">
    <citation type="submission" date="2021-03" db="EMBL/GenBank/DDBJ databases">
        <title>Genomic Encyclopedia of Type Strains, Phase IV (KMG-IV): sequencing the most valuable type-strain genomes for metagenomic binning, comparative biology and taxonomic classification.</title>
        <authorList>
            <person name="Goeker M."/>
        </authorList>
    </citation>
    <scope>NUCLEOTIDE SEQUENCE [LARGE SCALE GENOMIC DNA]</scope>
    <source>
        <strain evidence="5 6">DSM 26048</strain>
    </source>
</reference>
<feature type="site" description="Transition state stabilizer" evidence="4">
    <location>
        <position position="190"/>
    </location>
</feature>
<dbReference type="InterPro" id="IPR027363">
    <property type="entry name" value="M1Pi_N"/>
</dbReference>
<evidence type="ECO:0000313" key="5">
    <source>
        <dbReference type="EMBL" id="MBP1995878.1"/>
    </source>
</evidence>
<evidence type="ECO:0000256" key="1">
    <source>
        <dbReference type="ARBA" id="ARBA00022605"/>
    </source>
</evidence>
<feature type="binding site" evidence="4">
    <location>
        <position position="120"/>
    </location>
    <ligand>
        <name>substrate</name>
    </ligand>
</feature>
<dbReference type="Pfam" id="PF01008">
    <property type="entry name" value="IF-2B"/>
    <property type="match status" value="1"/>
</dbReference>
<dbReference type="PANTHER" id="PTHR43475:SF4">
    <property type="entry name" value="METHYLTHIORIBOSE-1-PHOSPHATE ISOMERASE"/>
    <property type="match status" value="1"/>
</dbReference>
<dbReference type="Gene3D" id="3.40.50.10470">
    <property type="entry name" value="Translation initiation factor eif-2b, domain 2"/>
    <property type="match status" value="1"/>
</dbReference>
<dbReference type="PANTHER" id="PTHR43475">
    <property type="entry name" value="METHYLTHIORIBOSE-1-PHOSPHATE ISOMERASE"/>
    <property type="match status" value="1"/>
</dbReference>
<feature type="binding site" evidence="4">
    <location>
        <begin position="280"/>
        <end position="281"/>
    </location>
    <ligand>
        <name>substrate</name>
    </ligand>
</feature>
<comment type="function">
    <text evidence="4">Catalyzes the interconversion of methylthioribose-1-phosphate (MTR-1-P) into methylthioribulose-1-phosphate (MTRu-1-P).</text>
</comment>
<comment type="catalytic activity">
    <reaction evidence="4">
        <text>5-(methylsulfanyl)-alpha-D-ribose 1-phosphate = 5-(methylsulfanyl)-D-ribulose 1-phosphate</text>
        <dbReference type="Rhea" id="RHEA:19989"/>
        <dbReference type="ChEBI" id="CHEBI:58533"/>
        <dbReference type="ChEBI" id="CHEBI:58548"/>
        <dbReference type="EC" id="5.3.1.23"/>
    </reaction>
</comment>
<dbReference type="Gene3D" id="1.20.120.420">
    <property type="entry name" value="translation initiation factor eif-2b, domain 1"/>
    <property type="match status" value="1"/>
</dbReference>
<dbReference type="GO" id="GO:0046523">
    <property type="term" value="F:S-methyl-5-thioribose-1-phosphate isomerase activity"/>
    <property type="evidence" value="ECO:0007669"/>
    <property type="project" value="UniProtKB-EC"/>
</dbReference>
<comment type="caution">
    <text evidence="5">The sequence shown here is derived from an EMBL/GenBank/DDBJ whole genome shotgun (WGS) entry which is preliminary data.</text>
</comment>
<dbReference type="InterPro" id="IPR011559">
    <property type="entry name" value="Initiation_fac_2B_a/b/d"/>
</dbReference>